<dbReference type="InterPro" id="IPR002034">
    <property type="entry name" value="AIPM/Hcit_synth_CS"/>
</dbReference>
<evidence type="ECO:0000256" key="5">
    <source>
        <dbReference type="RuleBase" id="RU003523"/>
    </source>
</evidence>
<dbReference type="GO" id="GO:0009097">
    <property type="term" value="P:isoleucine biosynthetic process"/>
    <property type="evidence" value="ECO:0007669"/>
    <property type="project" value="UniProtKB-UniRule"/>
</dbReference>
<dbReference type="PANTHER" id="PTHR43538:SF1">
    <property type="entry name" value="(R)-CITRAMALATE SYNTHASE"/>
    <property type="match status" value="1"/>
</dbReference>
<evidence type="ECO:0000313" key="8">
    <source>
        <dbReference type="EMBL" id="KWA68556.1"/>
    </source>
</evidence>
<evidence type="ECO:0000313" key="9">
    <source>
        <dbReference type="EMBL" id="RQY90971.1"/>
    </source>
</evidence>
<comment type="similarity">
    <text evidence="5">Belongs to the alpha-IPM synthase/homocitrate synthase family.</text>
</comment>
<evidence type="ECO:0000313" key="11">
    <source>
        <dbReference type="Proteomes" id="UP000281098"/>
    </source>
</evidence>
<dbReference type="InterPro" id="IPR054691">
    <property type="entry name" value="LeuA/HCS_post-cat"/>
</dbReference>
<reference evidence="8 10" key="1">
    <citation type="submission" date="2015-11" db="EMBL/GenBank/DDBJ databases">
        <title>Expanding the genomic diversity of Burkholderia species for the development of highly accurate diagnostics.</title>
        <authorList>
            <person name="Sahl J."/>
            <person name="Keim P."/>
            <person name="Wagner D."/>
        </authorList>
    </citation>
    <scope>NUCLEOTIDE SEQUENCE [LARGE SCALE GENOMIC DNA]</scope>
    <source>
        <strain evidence="8 10">MSMB1960WGS</strain>
    </source>
</reference>
<dbReference type="PROSITE" id="PS50991">
    <property type="entry name" value="PYR_CT"/>
    <property type="match status" value="1"/>
</dbReference>
<name>A0A108H9F6_9BURK</name>
<dbReference type="Gene3D" id="3.20.20.70">
    <property type="entry name" value="Aldolase class I"/>
    <property type="match status" value="1"/>
</dbReference>
<dbReference type="RefSeq" id="WP_059884810.1">
    <property type="nucleotide sequence ID" value="NZ_CABVPM010000140.1"/>
</dbReference>
<comment type="catalytic activity">
    <reaction evidence="3">
        <text>pyruvate + acetyl-CoA + H2O = (3R)-citramalate + CoA + H(+)</text>
        <dbReference type="Rhea" id="RHEA:19045"/>
        <dbReference type="ChEBI" id="CHEBI:15361"/>
        <dbReference type="ChEBI" id="CHEBI:15377"/>
        <dbReference type="ChEBI" id="CHEBI:15378"/>
        <dbReference type="ChEBI" id="CHEBI:30934"/>
        <dbReference type="ChEBI" id="CHEBI:57287"/>
        <dbReference type="ChEBI" id="CHEBI:57288"/>
        <dbReference type="EC" id="2.3.3.21"/>
    </reaction>
</comment>
<reference evidence="7 12" key="3">
    <citation type="submission" date="2019-09" db="EMBL/GenBank/DDBJ databases">
        <title>Draft genome sequences of 48 bacterial type strains from the CCUG.</title>
        <authorList>
            <person name="Tunovic T."/>
            <person name="Pineiro-Iglesias B."/>
            <person name="Unosson C."/>
            <person name="Inganas E."/>
            <person name="Ohlen M."/>
            <person name="Cardew S."/>
            <person name="Jensie-Markopoulos S."/>
            <person name="Salva-Serra F."/>
            <person name="Jaen-Luchoro D."/>
            <person name="Karlsson R."/>
            <person name="Svensson-Stadler L."/>
            <person name="Chun J."/>
            <person name="Moore E."/>
        </authorList>
    </citation>
    <scope>NUCLEOTIDE SEQUENCE [LARGE SCALE GENOMIC DNA]</scope>
    <source>
        <strain evidence="7 12">CCUG 65686</strain>
    </source>
</reference>
<dbReference type="GO" id="GO:0046912">
    <property type="term" value="F:acyltransferase activity, acyl groups converted into alkyl on transfer"/>
    <property type="evidence" value="ECO:0007669"/>
    <property type="project" value="InterPro"/>
</dbReference>
<dbReference type="Gene3D" id="1.10.238.260">
    <property type="match status" value="1"/>
</dbReference>
<sequence length="569" mass="62349">MIKIYDCTLREGAQASGVSFSVRDKLRITELLDDMGFTYTEGGWPGSNEKDTRFFQELKALSLRKIKVVAFGRTKRASVRAEDDASLKALVRTGIPHGHIFGKGWDLHVSEVLGISPEENLESVFDSIRFLKQHMEEVSFGFEHFFDAYKENPAGALKLIETAVQAGVDWIDLADTNGGCFPHEVASIVSTVTRSFDIEFAVHCHNDTGCGVANTIAAVQNGVKIVEGTVNGYSERCGMADLCTVIPNLQLKLGYPILEPGKLQQLTRLSQEVAELLQAERPTFHPYVGSLAFTHKGGVHVDGYLKHRRTYEHIDPALVGNRSDIVVSEVSGKSNLNNFLRKHRLDHLFADADVDGLVRLVKELEHAGFEFNSSEESLVLMLLRHVGKTSPRIQVNRLSVRSVDEAFPIASRIVAEPAGGRAALPLPGGAPDASLIEFDGDFDFAVSGDDALVGERVQFSLSAASASLSHLVERLVSRCGEFFPELAGTRLVDFRIRAINDRPQRVRVVLEFTDGVRTWKMAAVNSSVANATVNATLEALEYRLCVGDIGTFVPDALDARQSALADNGR</sequence>
<reference evidence="9 11" key="2">
    <citation type="submission" date="2018-08" db="EMBL/GenBank/DDBJ databases">
        <title>Comparative analysis of Burkholderia isolates from Puerto Rico.</title>
        <authorList>
            <person name="Hall C."/>
            <person name="Sahl J."/>
            <person name="Wagner D."/>
        </authorList>
    </citation>
    <scope>NUCLEOTIDE SEQUENCE [LARGE SCALE GENOMIC DNA]</scope>
    <source>
        <strain evidence="9 11">Bp8966</strain>
    </source>
</reference>
<dbReference type="NCBIfam" id="TIGR00977">
    <property type="entry name" value="citramal_synth"/>
    <property type="match status" value="1"/>
</dbReference>
<dbReference type="EC" id="2.3.3.21" evidence="4"/>
<dbReference type="Proteomes" id="UP000473470">
    <property type="component" value="Unassembled WGS sequence"/>
</dbReference>
<evidence type="ECO:0000256" key="3">
    <source>
        <dbReference type="ARBA" id="ARBA00048263"/>
    </source>
</evidence>
<dbReference type="Pfam" id="PF00682">
    <property type="entry name" value="HMGL-like"/>
    <property type="match status" value="1"/>
</dbReference>
<evidence type="ECO:0000256" key="1">
    <source>
        <dbReference type="ARBA" id="ARBA00004743"/>
    </source>
</evidence>
<dbReference type="PANTHER" id="PTHR43538">
    <property type="entry name" value="ALPHA-IPM SYNTHASE/HOMOCITRATE SYNTHASE"/>
    <property type="match status" value="1"/>
</dbReference>
<dbReference type="InterPro" id="IPR005675">
    <property type="entry name" value="Citramal_synthase"/>
</dbReference>
<evidence type="ECO:0000313" key="7">
    <source>
        <dbReference type="EMBL" id="KAB0638171.1"/>
    </source>
</evidence>
<dbReference type="Proteomes" id="UP000068603">
    <property type="component" value="Unassembled WGS sequence"/>
</dbReference>
<dbReference type="Pfam" id="PF22617">
    <property type="entry name" value="HCS_D2"/>
    <property type="match status" value="1"/>
</dbReference>
<dbReference type="UniPathway" id="UPA00047">
    <property type="reaction ID" value="UER00066"/>
</dbReference>
<dbReference type="STRING" id="1503054.WT74_27505"/>
<evidence type="ECO:0000259" key="6">
    <source>
        <dbReference type="PROSITE" id="PS50991"/>
    </source>
</evidence>
<dbReference type="Proteomes" id="UP000281098">
    <property type="component" value="Unassembled WGS sequence"/>
</dbReference>
<comment type="caution">
    <text evidence="8">The sequence shown here is derived from an EMBL/GenBank/DDBJ whole genome shotgun (WGS) entry which is preliminary data.</text>
</comment>
<evidence type="ECO:0000256" key="2">
    <source>
        <dbReference type="ARBA" id="ARBA00022679"/>
    </source>
</evidence>
<dbReference type="EMBL" id="VZOK01000016">
    <property type="protein sequence ID" value="KAB0638171.1"/>
    <property type="molecule type" value="Genomic_DNA"/>
</dbReference>
<dbReference type="SUPFAM" id="SSF51569">
    <property type="entry name" value="Aldolase"/>
    <property type="match status" value="1"/>
</dbReference>
<proteinExistence type="inferred from homology"/>
<accession>A0A108H9F6</accession>
<dbReference type="EMBL" id="QTPM01000021">
    <property type="protein sequence ID" value="RQY90971.1"/>
    <property type="molecule type" value="Genomic_DNA"/>
</dbReference>
<comment type="pathway">
    <text evidence="1">Amino-acid biosynthesis; L-isoleucine biosynthesis; 2-oxobutanoate from pyruvate: step 1/3.</text>
</comment>
<evidence type="ECO:0000313" key="10">
    <source>
        <dbReference type="Proteomes" id="UP000068603"/>
    </source>
</evidence>
<protein>
    <recommendedName>
        <fullName evidence="4">Citramalate synthase</fullName>
        <ecNumber evidence="4">2.3.3.21</ecNumber>
    </recommendedName>
</protein>
<evidence type="ECO:0000313" key="12">
    <source>
        <dbReference type="Proteomes" id="UP000473470"/>
    </source>
</evidence>
<gene>
    <name evidence="9" type="ORF">DF017_18385</name>
    <name evidence="7" type="ORF">F7R25_13455</name>
    <name evidence="8" type="ORF">WT44_01025</name>
</gene>
<dbReference type="EMBL" id="LPHB01000001">
    <property type="protein sequence ID" value="KWA68556.1"/>
    <property type="molecule type" value="Genomic_DNA"/>
</dbReference>
<dbReference type="PROSITE" id="PS00815">
    <property type="entry name" value="AIPM_HOMOCIT_SYNTH_1"/>
    <property type="match status" value="1"/>
</dbReference>
<dbReference type="AlphaFoldDB" id="A0A108H9F6"/>
<organism evidence="8">
    <name type="scientific">Burkholderia stagnalis</name>
    <dbReference type="NCBI Taxonomy" id="1503054"/>
    <lineage>
        <taxon>Bacteria</taxon>
        <taxon>Pseudomonadati</taxon>
        <taxon>Pseudomonadota</taxon>
        <taxon>Betaproteobacteria</taxon>
        <taxon>Burkholderiales</taxon>
        <taxon>Burkholderiaceae</taxon>
        <taxon>Burkholderia</taxon>
        <taxon>Burkholderia cepacia complex</taxon>
    </lineage>
</organism>
<evidence type="ECO:0000256" key="4">
    <source>
        <dbReference type="NCBIfam" id="TIGR00977"/>
    </source>
</evidence>
<dbReference type="CDD" id="cd07941">
    <property type="entry name" value="DRE_TIM_LeuA3"/>
    <property type="match status" value="1"/>
</dbReference>
<feature type="domain" description="Pyruvate carboxyltransferase" evidence="6">
    <location>
        <begin position="2"/>
        <end position="267"/>
    </location>
</feature>
<dbReference type="InterPro" id="IPR000891">
    <property type="entry name" value="PYR_CT"/>
</dbReference>
<dbReference type="PROSITE" id="PS00816">
    <property type="entry name" value="AIPM_HOMOCIT_SYNTH_2"/>
    <property type="match status" value="1"/>
</dbReference>
<keyword evidence="2 5" id="KW-0808">Transferase</keyword>
<dbReference type="GO" id="GO:0043714">
    <property type="term" value="F:(R)-citramalate synthase activity"/>
    <property type="evidence" value="ECO:0007669"/>
    <property type="project" value="UniProtKB-UniRule"/>
</dbReference>
<dbReference type="InterPro" id="IPR013785">
    <property type="entry name" value="Aldolase_TIM"/>
</dbReference>
<keyword evidence="11" id="KW-1185">Reference proteome</keyword>